<reference evidence="4" key="2">
    <citation type="submission" date="2018-02" db="EMBL/GenBank/DDBJ databases">
        <authorList>
            <person name="Cohen D.B."/>
            <person name="Kent A.D."/>
        </authorList>
    </citation>
    <scope>NUCLEOTIDE SEQUENCE</scope>
    <source>
        <strain evidence="4">1602</strain>
    </source>
</reference>
<dbReference type="STRING" id="3076.A0A2P6TK00"/>
<dbReference type="OrthoDB" id="514101at2759"/>
<dbReference type="Pfam" id="PF04194">
    <property type="entry name" value="PDCD2_C"/>
    <property type="match status" value="1"/>
</dbReference>
<dbReference type="GO" id="GO:0005737">
    <property type="term" value="C:cytoplasm"/>
    <property type="evidence" value="ECO:0007669"/>
    <property type="project" value="InterPro"/>
</dbReference>
<keyword evidence="5" id="KW-1185">Reference proteome</keyword>
<dbReference type="AlphaFoldDB" id="A0A2P6TK00"/>
<feature type="compositionally biased region" description="Low complexity" evidence="1">
    <location>
        <begin position="114"/>
        <end position="146"/>
    </location>
</feature>
<name>A0A2P6TK00_CHLSO</name>
<gene>
    <name evidence="4" type="ORF">C2E21_6784</name>
</gene>
<feature type="region of interest" description="Disordered" evidence="1">
    <location>
        <begin position="192"/>
        <end position="220"/>
    </location>
</feature>
<dbReference type="EMBL" id="LHPG02000013">
    <property type="protein sequence ID" value="PRW44400.1"/>
    <property type="molecule type" value="Genomic_DNA"/>
</dbReference>
<evidence type="ECO:0000313" key="5">
    <source>
        <dbReference type="Proteomes" id="UP000239899"/>
    </source>
</evidence>
<organism evidence="4 5">
    <name type="scientific">Chlorella sorokiniana</name>
    <name type="common">Freshwater green alga</name>
    <dbReference type="NCBI Taxonomy" id="3076"/>
    <lineage>
        <taxon>Eukaryota</taxon>
        <taxon>Viridiplantae</taxon>
        <taxon>Chlorophyta</taxon>
        <taxon>core chlorophytes</taxon>
        <taxon>Trebouxiophyceae</taxon>
        <taxon>Chlorellales</taxon>
        <taxon>Chlorellaceae</taxon>
        <taxon>Chlorella clade</taxon>
        <taxon>Chlorella</taxon>
    </lineage>
</organism>
<dbReference type="PANTHER" id="PTHR47762:SF2">
    <property type="entry name" value="OS04G0640800 PROTEIN"/>
    <property type="match status" value="1"/>
</dbReference>
<evidence type="ECO:0000259" key="2">
    <source>
        <dbReference type="Pfam" id="PF04194"/>
    </source>
</evidence>
<feature type="compositionally biased region" description="Low complexity" evidence="1">
    <location>
        <begin position="160"/>
        <end position="176"/>
    </location>
</feature>
<dbReference type="Proteomes" id="UP000239899">
    <property type="component" value="Unassembled WGS sequence"/>
</dbReference>
<evidence type="ECO:0000256" key="1">
    <source>
        <dbReference type="SAM" id="MobiDB-lite"/>
    </source>
</evidence>
<evidence type="ECO:0000313" key="3">
    <source>
        <dbReference type="EMBL" id="PRW44400.1"/>
    </source>
</evidence>
<protein>
    <submittedName>
        <fullName evidence="3">Programmed cell death 2-like isoform A</fullName>
    </submittedName>
    <submittedName>
        <fullName evidence="4">Programmed cell death 2-like isoform B</fullName>
    </submittedName>
</protein>
<sequence length="435" mass="44627">MTSAAAQEVWLARPGELIVSQVEELATRIGGQPLYPAGCPAVAPQLMACQTCGDQLALILQAYAPLTAEQTGSTAQPRRLLYVFGCTAEGCGKQPGCWQALRLTLPSSPATSEQQQPQQQQAAPQAQQQPAADDWGVGAAADWGAAADDDWGMGGGDDWGAGQDEPAGGDAAAPFDFGDLNAALEAVGSAAPAAKPASKQQQQAEAPSGSTAAAGAAPAYDPAQPSLPAFYLFAEPESQCSASGGRQQRSEQEHLQQLMARYEAEAAAAGEAMEAAAGTACAPAVEGGPESWAGEGYEEDAVLAPTGGTRAGVGAAFFRFAKQLGRCPDQCARYSFGGTPLWPAREQPAPAPCAACGRPRVFELQLMTPLMPALTEAAEWLAAEEDGAAAAAATLQPPDSWEWLTVAVFSCSASCGGAGGQAALIREEVIMVNEE</sequence>
<reference evidence="4 5" key="1">
    <citation type="journal article" date="2018" name="Plant J.">
        <title>Genome sequences of Chlorella sorokiniana UTEX 1602 and Micractinium conductrix SAG 241.80: implications to maltose excretion by a green alga.</title>
        <authorList>
            <person name="Arriola M.B."/>
            <person name="Velmurugan N."/>
            <person name="Zhang Y."/>
            <person name="Plunkett M.H."/>
            <person name="Hondzo H."/>
            <person name="Barney B.M."/>
        </authorList>
    </citation>
    <scope>NUCLEOTIDE SEQUENCE [LARGE SCALE GENOMIC DNA]</scope>
    <source>
        <strain evidence="4">1602</strain>
        <strain evidence="5">UTEX 1602</strain>
    </source>
</reference>
<evidence type="ECO:0000313" key="4">
    <source>
        <dbReference type="EMBL" id="PRW44401.1"/>
    </source>
</evidence>
<accession>A0A2P6TK00</accession>
<feature type="region of interest" description="Disordered" evidence="1">
    <location>
        <begin position="108"/>
        <end position="176"/>
    </location>
</feature>
<dbReference type="PANTHER" id="PTHR47762">
    <property type="entry name" value="OSJNBB0079B02.4 PROTEIN"/>
    <property type="match status" value="1"/>
</dbReference>
<proteinExistence type="predicted"/>
<dbReference type="InterPro" id="IPR007320">
    <property type="entry name" value="PDCD2_C"/>
</dbReference>
<feature type="domain" description="Programmed cell death protein 2 C-terminal" evidence="2">
    <location>
        <begin position="316"/>
        <end position="433"/>
    </location>
</feature>
<dbReference type="EMBL" id="LHPG02000013">
    <property type="protein sequence ID" value="PRW44401.1"/>
    <property type="molecule type" value="Genomic_DNA"/>
</dbReference>
<comment type="caution">
    <text evidence="4">The sequence shown here is derived from an EMBL/GenBank/DDBJ whole genome shotgun (WGS) entry which is preliminary data.</text>
</comment>